<keyword evidence="10" id="KW-1185">Reference proteome</keyword>
<dbReference type="Pfam" id="PF01061">
    <property type="entry name" value="ABC2_membrane"/>
    <property type="match status" value="1"/>
</dbReference>
<sequence>MSEPQSRMLAALNLRERPPRPSGPQAVMTFIWRSWRKTSGNAAYLAIDSIIFPAVFLLIFTYLFGGAISGSTGNYLQYLLPGMMVYTVTTMTVYIGINLKTDIERGVFNRFRTLPFWQPAAIIGTMAINLISFAVGLITTLGLGMLLGFRPEAGWSGVLLSMLLVMLYAFSFSWIFACLGLTVRKTESLTTMSYLVLYPLMFTSNVFADTSTMPDWLGPVVAYNPVSLASSSARALMHGTADTAALTTTLISLGCIIAVFMPLAFQLYRKKSK</sequence>
<protein>
    <recommendedName>
        <fullName evidence="7">Transport permease protein</fullName>
    </recommendedName>
</protein>
<name>A0A1R1EPF7_9BACL</name>
<feature type="transmembrane region" description="Helical" evidence="7">
    <location>
        <begin position="153"/>
        <end position="177"/>
    </location>
</feature>
<organism evidence="9 10">
    <name type="scientific">Paenibacillus rhizosphaerae</name>
    <dbReference type="NCBI Taxonomy" id="297318"/>
    <lineage>
        <taxon>Bacteria</taxon>
        <taxon>Bacillati</taxon>
        <taxon>Bacillota</taxon>
        <taxon>Bacilli</taxon>
        <taxon>Bacillales</taxon>
        <taxon>Paenibacillaceae</taxon>
        <taxon>Paenibacillus</taxon>
    </lineage>
</organism>
<proteinExistence type="inferred from homology"/>
<dbReference type="InterPro" id="IPR013525">
    <property type="entry name" value="ABC2_TM"/>
</dbReference>
<keyword evidence="7" id="KW-0813">Transport</keyword>
<evidence type="ECO:0000256" key="3">
    <source>
        <dbReference type="ARBA" id="ARBA00022475"/>
    </source>
</evidence>
<accession>A0A1R1EPF7</accession>
<dbReference type="PANTHER" id="PTHR43077">
    <property type="entry name" value="TRANSPORT PERMEASE YVFS-RELATED"/>
    <property type="match status" value="1"/>
</dbReference>
<evidence type="ECO:0000256" key="5">
    <source>
        <dbReference type="ARBA" id="ARBA00022989"/>
    </source>
</evidence>
<keyword evidence="4 7" id="KW-0812">Transmembrane</keyword>
<evidence type="ECO:0000256" key="4">
    <source>
        <dbReference type="ARBA" id="ARBA00022692"/>
    </source>
</evidence>
<evidence type="ECO:0000256" key="7">
    <source>
        <dbReference type="RuleBase" id="RU361157"/>
    </source>
</evidence>
<feature type="transmembrane region" description="Helical" evidence="7">
    <location>
        <begin position="189"/>
        <end position="208"/>
    </location>
</feature>
<evidence type="ECO:0000256" key="1">
    <source>
        <dbReference type="ARBA" id="ARBA00004651"/>
    </source>
</evidence>
<evidence type="ECO:0000256" key="2">
    <source>
        <dbReference type="ARBA" id="ARBA00007783"/>
    </source>
</evidence>
<feature type="transmembrane region" description="Helical" evidence="7">
    <location>
        <begin position="42"/>
        <end position="64"/>
    </location>
</feature>
<evidence type="ECO:0000313" key="10">
    <source>
        <dbReference type="Proteomes" id="UP000187172"/>
    </source>
</evidence>
<keyword evidence="3 7" id="KW-1003">Cell membrane</keyword>
<comment type="similarity">
    <text evidence="2 7">Belongs to the ABC-2 integral membrane protein family.</text>
</comment>
<dbReference type="RefSeq" id="WP_076171360.1">
    <property type="nucleotide sequence ID" value="NZ_MRTP01000004.1"/>
</dbReference>
<keyword evidence="6 7" id="KW-0472">Membrane</keyword>
<dbReference type="PROSITE" id="PS51012">
    <property type="entry name" value="ABC_TM2"/>
    <property type="match status" value="1"/>
</dbReference>
<evidence type="ECO:0000256" key="6">
    <source>
        <dbReference type="ARBA" id="ARBA00023136"/>
    </source>
</evidence>
<feature type="transmembrane region" description="Helical" evidence="7">
    <location>
        <begin position="76"/>
        <end position="99"/>
    </location>
</feature>
<dbReference type="InterPro" id="IPR000412">
    <property type="entry name" value="ABC_2_transport"/>
</dbReference>
<dbReference type="AlphaFoldDB" id="A0A1R1EPF7"/>
<dbReference type="GO" id="GO:0140359">
    <property type="term" value="F:ABC-type transporter activity"/>
    <property type="evidence" value="ECO:0007669"/>
    <property type="project" value="InterPro"/>
</dbReference>
<comment type="caution">
    <text evidence="9">The sequence shown here is derived from an EMBL/GenBank/DDBJ whole genome shotgun (WGS) entry which is preliminary data.</text>
</comment>
<dbReference type="EMBL" id="MRTP01000004">
    <property type="protein sequence ID" value="OMF53700.1"/>
    <property type="molecule type" value="Genomic_DNA"/>
</dbReference>
<evidence type="ECO:0000313" key="9">
    <source>
        <dbReference type="EMBL" id="OMF53700.1"/>
    </source>
</evidence>
<feature type="transmembrane region" description="Helical" evidence="7">
    <location>
        <begin position="120"/>
        <end position="147"/>
    </location>
</feature>
<dbReference type="Proteomes" id="UP000187172">
    <property type="component" value="Unassembled WGS sequence"/>
</dbReference>
<comment type="subcellular location">
    <subcellularLocation>
        <location evidence="1 7">Cell membrane</location>
        <topology evidence="1 7">Multi-pass membrane protein</topology>
    </subcellularLocation>
</comment>
<feature type="domain" description="ABC transmembrane type-2" evidence="8">
    <location>
        <begin position="44"/>
        <end position="271"/>
    </location>
</feature>
<dbReference type="PIRSF" id="PIRSF006648">
    <property type="entry name" value="DrrB"/>
    <property type="match status" value="1"/>
</dbReference>
<gene>
    <name evidence="9" type="ORF">BK138_17900</name>
</gene>
<dbReference type="InterPro" id="IPR047817">
    <property type="entry name" value="ABC2_TM_bact-type"/>
</dbReference>
<evidence type="ECO:0000259" key="8">
    <source>
        <dbReference type="PROSITE" id="PS51012"/>
    </source>
</evidence>
<dbReference type="STRING" id="297318.BK138_17900"/>
<keyword evidence="5 7" id="KW-1133">Transmembrane helix</keyword>
<dbReference type="InterPro" id="IPR051328">
    <property type="entry name" value="T7SS_ABC-Transporter"/>
</dbReference>
<dbReference type="PANTHER" id="PTHR43077:SF8">
    <property type="entry name" value="DOXORUBICIN RESISTANCE ABC TRANSPORTER PERMEASE PROTEIN DRRB"/>
    <property type="match status" value="1"/>
</dbReference>
<feature type="transmembrane region" description="Helical" evidence="7">
    <location>
        <begin position="244"/>
        <end position="265"/>
    </location>
</feature>
<reference evidence="9 10" key="1">
    <citation type="submission" date="2016-11" db="EMBL/GenBank/DDBJ databases">
        <title>Paenibacillus species isolates.</title>
        <authorList>
            <person name="Beno S.M."/>
        </authorList>
    </citation>
    <scope>NUCLEOTIDE SEQUENCE [LARGE SCALE GENOMIC DNA]</scope>
    <source>
        <strain evidence="9 10">FSL R5-0378</strain>
    </source>
</reference>
<dbReference type="GO" id="GO:0043190">
    <property type="term" value="C:ATP-binding cassette (ABC) transporter complex"/>
    <property type="evidence" value="ECO:0007669"/>
    <property type="project" value="InterPro"/>
</dbReference>